<evidence type="ECO:0000256" key="2">
    <source>
        <dbReference type="ARBA" id="ARBA00023125"/>
    </source>
</evidence>
<dbReference type="PRINTS" id="PR00455">
    <property type="entry name" value="HTHTETR"/>
</dbReference>
<dbReference type="EMBL" id="JBHRSD010000014">
    <property type="protein sequence ID" value="MFC3032791.1"/>
    <property type="molecule type" value="Genomic_DNA"/>
</dbReference>
<protein>
    <submittedName>
        <fullName evidence="7">TetR/AcrR family transcriptional regulator</fullName>
    </submittedName>
</protein>
<feature type="DNA-binding region" description="H-T-H motif" evidence="4">
    <location>
        <begin position="45"/>
        <end position="64"/>
    </location>
</feature>
<dbReference type="InterPro" id="IPR050109">
    <property type="entry name" value="HTH-type_TetR-like_transc_reg"/>
</dbReference>
<feature type="compositionally biased region" description="Polar residues" evidence="5">
    <location>
        <begin position="1"/>
        <end position="11"/>
    </location>
</feature>
<evidence type="ECO:0000256" key="1">
    <source>
        <dbReference type="ARBA" id="ARBA00023015"/>
    </source>
</evidence>
<keyword evidence="8" id="KW-1185">Reference proteome</keyword>
<dbReference type="Pfam" id="PF00440">
    <property type="entry name" value="TetR_N"/>
    <property type="match status" value="1"/>
</dbReference>
<evidence type="ECO:0000256" key="4">
    <source>
        <dbReference type="PROSITE-ProRule" id="PRU00335"/>
    </source>
</evidence>
<dbReference type="InterPro" id="IPR009057">
    <property type="entry name" value="Homeodomain-like_sf"/>
</dbReference>
<dbReference type="RefSeq" id="WP_377123636.1">
    <property type="nucleotide sequence ID" value="NZ_JBHRSD010000014.1"/>
</dbReference>
<sequence>MTTQVIENTPASARPASEVSPSHSRTRLLAAAKALFFQHGYSQVTTRAIAAEANVNVALIRYHFLDKAGLFETVLRDTAAPLLEQLKHRKNVPADEAFHSQFILRYYQVMAAHPSLPKLLFSALHDETSQEHEIVKKVFFNHLELGIKTMGASFAQLPSKEGLDPRLLLLSCVCLSVFPFLLPPVMRPLVGLDLDKFDWQDIARHQQAFLNATLKSCQA</sequence>
<evidence type="ECO:0000256" key="3">
    <source>
        <dbReference type="ARBA" id="ARBA00023163"/>
    </source>
</evidence>
<dbReference type="Gene3D" id="1.10.357.10">
    <property type="entry name" value="Tetracycline Repressor, domain 2"/>
    <property type="match status" value="1"/>
</dbReference>
<keyword evidence="2 4" id="KW-0238">DNA-binding</keyword>
<dbReference type="Proteomes" id="UP001595453">
    <property type="component" value="Unassembled WGS sequence"/>
</dbReference>
<dbReference type="PROSITE" id="PS01081">
    <property type="entry name" value="HTH_TETR_1"/>
    <property type="match status" value="1"/>
</dbReference>
<evidence type="ECO:0000259" key="6">
    <source>
        <dbReference type="PROSITE" id="PS50977"/>
    </source>
</evidence>
<dbReference type="InterPro" id="IPR023772">
    <property type="entry name" value="DNA-bd_HTH_TetR-type_CS"/>
</dbReference>
<evidence type="ECO:0000256" key="5">
    <source>
        <dbReference type="SAM" id="MobiDB-lite"/>
    </source>
</evidence>
<reference evidence="8" key="1">
    <citation type="journal article" date="2019" name="Int. J. Syst. Evol. Microbiol.">
        <title>The Global Catalogue of Microorganisms (GCM) 10K type strain sequencing project: providing services to taxonomists for standard genome sequencing and annotation.</title>
        <authorList>
            <consortium name="The Broad Institute Genomics Platform"/>
            <consortium name="The Broad Institute Genome Sequencing Center for Infectious Disease"/>
            <person name="Wu L."/>
            <person name="Ma J."/>
        </authorList>
    </citation>
    <scope>NUCLEOTIDE SEQUENCE [LARGE SCALE GENOMIC DNA]</scope>
    <source>
        <strain evidence="8">KCTC 42730</strain>
    </source>
</reference>
<evidence type="ECO:0000313" key="8">
    <source>
        <dbReference type="Proteomes" id="UP001595453"/>
    </source>
</evidence>
<dbReference type="PANTHER" id="PTHR30055">
    <property type="entry name" value="HTH-TYPE TRANSCRIPTIONAL REGULATOR RUTR"/>
    <property type="match status" value="1"/>
</dbReference>
<dbReference type="PANTHER" id="PTHR30055:SF234">
    <property type="entry name" value="HTH-TYPE TRANSCRIPTIONAL REGULATOR BETI"/>
    <property type="match status" value="1"/>
</dbReference>
<keyword evidence="1" id="KW-0805">Transcription regulation</keyword>
<dbReference type="PROSITE" id="PS50977">
    <property type="entry name" value="HTH_TETR_2"/>
    <property type="match status" value="1"/>
</dbReference>
<organism evidence="7 8">
    <name type="scientific">Pseudoalteromonas fenneropenaei</name>
    <dbReference type="NCBI Taxonomy" id="1737459"/>
    <lineage>
        <taxon>Bacteria</taxon>
        <taxon>Pseudomonadati</taxon>
        <taxon>Pseudomonadota</taxon>
        <taxon>Gammaproteobacteria</taxon>
        <taxon>Alteromonadales</taxon>
        <taxon>Pseudoalteromonadaceae</taxon>
        <taxon>Pseudoalteromonas</taxon>
    </lineage>
</organism>
<feature type="domain" description="HTH tetR-type" evidence="6">
    <location>
        <begin position="22"/>
        <end position="82"/>
    </location>
</feature>
<gene>
    <name evidence="7" type="ORF">ACFOEE_09700</name>
</gene>
<proteinExistence type="predicted"/>
<accession>A0ABV7CJT7</accession>
<dbReference type="SUPFAM" id="SSF46689">
    <property type="entry name" value="Homeodomain-like"/>
    <property type="match status" value="1"/>
</dbReference>
<feature type="region of interest" description="Disordered" evidence="5">
    <location>
        <begin position="1"/>
        <end position="22"/>
    </location>
</feature>
<evidence type="ECO:0000313" key="7">
    <source>
        <dbReference type="EMBL" id="MFC3032791.1"/>
    </source>
</evidence>
<name>A0ABV7CJT7_9GAMM</name>
<comment type="caution">
    <text evidence="7">The sequence shown here is derived from an EMBL/GenBank/DDBJ whole genome shotgun (WGS) entry which is preliminary data.</text>
</comment>
<dbReference type="InterPro" id="IPR001647">
    <property type="entry name" value="HTH_TetR"/>
</dbReference>
<keyword evidence="3" id="KW-0804">Transcription</keyword>